<name>A0ABY9WMY7_9BACT</name>
<dbReference type="EMBL" id="CP043494">
    <property type="protein sequence ID" value="WNG45149.1"/>
    <property type="molecule type" value="Genomic_DNA"/>
</dbReference>
<keyword evidence="2" id="KW-1185">Reference proteome</keyword>
<organism evidence="1 2">
    <name type="scientific">Archangium minus</name>
    <dbReference type="NCBI Taxonomy" id="83450"/>
    <lineage>
        <taxon>Bacteria</taxon>
        <taxon>Pseudomonadati</taxon>
        <taxon>Myxococcota</taxon>
        <taxon>Myxococcia</taxon>
        <taxon>Myxococcales</taxon>
        <taxon>Cystobacterineae</taxon>
        <taxon>Archangiaceae</taxon>
        <taxon>Archangium</taxon>
    </lineage>
</organism>
<evidence type="ECO:0000313" key="2">
    <source>
        <dbReference type="Proteomes" id="UP001611383"/>
    </source>
</evidence>
<gene>
    <name evidence="1" type="ORF">F0U60_14310</name>
</gene>
<sequence length="132" mass="15265">MKYDPNFDVDNILDTLRTVNEKYQEGSPEDEAIRIAAVALFYVRESQKLDDYREFFRKFYTPAVDYIVPSQTFLTRADADEWLSSGKAKDGDLVKIAGEGFRVIPQRNGQGLRFRPTPLPEELMKMKHPDSK</sequence>
<proteinExistence type="predicted"/>
<dbReference type="RefSeq" id="WP_395819355.1">
    <property type="nucleotide sequence ID" value="NZ_CP043494.1"/>
</dbReference>
<protein>
    <submittedName>
        <fullName evidence="1">Uncharacterized protein</fullName>
    </submittedName>
</protein>
<dbReference type="Proteomes" id="UP001611383">
    <property type="component" value="Chromosome"/>
</dbReference>
<accession>A0ABY9WMY7</accession>
<evidence type="ECO:0000313" key="1">
    <source>
        <dbReference type="EMBL" id="WNG45149.1"/>
    </source>
</evidence>
<reference evidence="1 2" key="1">
    <citation type="submission" date="2019-08" db="EMBL/GenBank/DDBJ databases">
        <title>Archangium and Cystobacter genomes.</title>
        <authorList>
            <person name="Chen I.-C.K."/>
            <person name="Wielgoss S."/>
        </authorList>
    </citation>
    <scope>NUCLEOTIDE SEQUENCE [LARGE SCALE GENOMIC DNA]</scope>
    <source>
        <strain evidence="1 2">Cbm 6</strain>
    </source>
</reference>